<feature type="compositionally biased region" description="Acidic residues" evidence="4">
    <location>
        <begin position="227"/>
        <end position="256"/>
    </location>
</feature>
<feature type="domain" description="Glucosidase 2 subunit beta-like" evidence="6">
    <location>
        <begin position="394"/>
        <end position="471"/>
    </location>
</feature>
<protein>
    <recommendedName>
        <fullName evidence="1">Glucosidase 2 subunit beta</fullName>
    </recommendedName>
</protein>
<evidence type="ECO:0000256" key="1">
    <source>
        <dbReference type="ARBA" id="ARBA00022387"/>
    </source>
</evidence>
<dbReference type="InterPro" id="IPR009011">
    <property type="entry name" value="Man6P_isomerase_rcpt-bd_dom_sf"/>
</dbReference>
<evidence type="ECO:0000256" key="2">
    <source>
        <dbReference type="ARBA" id="ARBA00022824"/>
    </source>
</evidence>
<keyword evidence="3" id="KW-0175">Coiled coil</keyword>
<dbReference type="GO" id="GO:0006491">
    <property type="term" value="P:N-glycan processing"/>
    <property type="evidence" value="ECO:0007669"/>
    <property type="project" value="TreeGrafter"/>
</dbReference>
<evidence type="ECO:0000313" key="8">
    <source>
        <dbReference type="Proteomes" id="UP001188597"/>
    </source>
</evidence>
<feature type="coiled-coil region" evidence="3">
    <location>
        <begin position="327"/>
        <end position="354"/>
    </location>
</feature>
<keyword evidence="2" id="KW-0256">Endoplasmic reticulum</keyword>
<comment type="caution">
    <text evidence="7">The sequence shown here is derived from an EMBL/GenBank/DDBJ whole genome shotgun (WGS) entry which is preliminary data.</text>
</comment>
<feature type="region of interest" description="Disordered" evidence="4">
    <location>
        <begin position="146"/>
        <end position="279"/>
    </location>
</feature>
<dbReference type="GO" id="GO:0017177">
    <property type="term" value="C:glucosidase II complex"/>
    <property type="evidence" value="ECO:0007669"/>
    <property type="project" value="TreeGrafter"/>
</dbReference>
<evidence type="ECO:0000259" key="6">
    <source>
        <dbReference type="Pfam" id="PF13015"/>
    </source>
</evidence>
<dbReference type="PANTHER" id="PTHR12630">
    <property type="entry name" value="N-LINKED OLIGOSACCHARIDE PROCESSING"/>
    <property type="match status" value="1"/>
</dbReference>
<feature type="compositionally biased region" description="Basic and acidic residues" evidence="4">
    <location>
        <begin position="191"/>
        <end position="221"/>
    </location>
</feature>
<dbReference type="InterPro" id="IPR036607">
    <property type="entry name" value="PRKCSH"/>
</dbReference>
<sequence>METDERYYKADSIKCRDGSKKFTKAQLNDDFCDCPDGTDEPGTSACPLGKFYCRNAGHVPLTLYSSRVNDDCCDGSDEYAGIIKCPNTCWEAGKVARDRLNKKIATYQQGVTLRKQEVEKAKLAVAKDDAELSKLKNEEKILKGLDATEEEGSAVAHEADLGNKEKDESEISDSLSREDLGRIVGSRWTGKKSEQSGDDGAAKDDDHENPDDQLKDAHDEEYNAYDSETDDDSQTYDDDDADAEDQSEDVGVEANDDSTYPNKYESDEESDLSDITSTSSPSWLAKIQRTVKNILQAVNLFQTPVDKSGKTQFTSVGKLLSLVFVEAANVRKEYEESSAKLSKIQSRISSLTQKLKEDFGMYIKSAHLNKLPRWRGIVQHVWGRSWEKFEDSYRIMHFANGDKCWNGPDRSLKVLIVSYYIDCAWFAMVKLRCGLKNEVTDVGEPSRCEYEALLSTPAVCVEEKLKELQHKLDLMNKEQPEGHDEL</sequence>
<dbReference type="Gene3D" id="2.70.130.10">
    <property type="entry name" value="Mannose-6-phosphate receptor binding domain"/>
    <property type="match status" value="1"/>
</dbReference>
<dbReference type="Pfam" id="PF13015">
    <property type="entry name" value="PRKCSH_1"/>
    <property type="match status" value="1"/>
</dbReference>
<evidence type="ECO:0000259" key="5">
    <source>
        <dbReference type="Pfam" id="PF12999"/>
    </source>
</evidence>
<organism evidence="7 8">
    <name type="scientific">Escallonia herrerae</name>
    <dbReference type="NCBI Taxonomy" id="1293975"/>
    <lineage>
        <taxon>Eukaryota</taxon>
        <taxon>Viridiplantae</taxon>
        <taxon>Streptophyta</taxon>
        <taxon>Embryophyta</taxon>
        <taxon>Tracheophyta</taxon>
        <taxon>Spermatophyta</taxon>
        <taxon>Magnoliopsida</taxon>
        <taxon>eudicotyledons</taxon>
        <taxon>Gunneridae</taxon>
        <taxon>Pentapetalae</taxon>
        <taxon>asterids</taxon>
        <taxon>campanulids</taxon>
        <taxon>Escalloniales</taxon>
        <taxon>Escalloniaceae</taxon>
        <taxon>Escallonia</taxon>
    </lineage>
</organism>
<dbReference type="InterPro" id="IPR028146">
    <property type="entry name" value="PRKCSH_N"/>
</dbReference>
<dbReference type="Pfam" id="PF12999">
    <property type="entry name" value="PRKCSH-like"/>
    <property type="match status" value="1"/>
</dbReference>
<dbReference type="EMBL" id="JAVXUP010002660">
    <property type="protein sequence ID" value="KAK3002061.1"/>
    <property type="molecule type" value="Genomic_DNA"/>
</dbReference>
<reference evidence="7" key="1">
    <citation type="submission" date="2022-12" db="EMBL/GenBank/DDBJ databases">
        <title>Draft genome assemblies for two species of Escallonia (Escalloniales).</title>
        <authorList>
            <person name="Chanderbali A."/>
            <person name="Dervinis C."/>
            <person name="Anghel I."/>
            <person name="Soltis D."/>
            <person name="Soltis P."/>
            <person name="Zapata F."/>
        </authorList>
    </citation>
    <scope>NUCLEOTIDE SEQUENCE</scope>
    <source>
        <strain evidence="7">UCBG64.0493</strain>
        <tissue evidence="7">Leaf</tissue>
    </source>
</reference>
<proteinExistence type="predicted"/>
<gene>
    <name evidence="7" type="ORF">RJ639_020769</name>
</gene>
<evidence type="ECO:0000313" key="7">
    <source>
        <dbReference type="EMBL" id="KAK3002061.1"/>
    </source>
</evidence>
<dbReference type="Proteomes" id="UP001188597">
    <property type="component" value="Unassembled WGS sequence"/>
</dbReference>
<dbReference type="InterPro" id="IPR039794">
    <property type="entry name" value="Gtb1-like"/>
</dbReference>
<dbReference type="PANTHER" id="PTHR12630:SF1">
    <property type="entry name" value="GLUCOSIDASE 2 SUBUNIT BETA"/>
    <property type="match status" value="1"/>
</dbReference>
<dbReference type="AlphaFoldDB" id="A0AA88V5C9"/>
<feature type="compositionally biased region" description="Basic and acidic residues" evidence="4">
    <location>
        <begin position="157"/>
        <end position="181"/>
    </location>
</feature>
<keyword evidence="8" id="KW-1185">Reference proteome</keyword>
<accession>A0AA88V5C9</accession>
<name>A0AA88V5C9_9ASTE</name>
<feature type="domain" description="Glucosidase II beta subunit N-terminal" evidence="5">
    <location>
        <begin position="13"/>
        <end position="133"/>
    </location>
</feature>
<evidence type="ECO:0000256" key="4">
    <source>
        <dbReference type="SAM" id="MobiDB-lite"/>
    </source>
</evidence>
<evidence type="ECO:0000256" key="3">
    <source>
        <dbReference type="SAM" id="Coils"/>
    </source>
</evidence>